<keyword evidence="3" id="KW-1185">Reference proteome</keyword>
<gene>
    <name evidence="2" type="ORF">SAMN05421742_103321</name>
</gene>
<dbReference type="AlphaFoldDB" id="A0A1G7YIQ3"/>
<accession>A0A1G7YIQ3</accession>
<evidence type="ECO:0000313" key="2">
    <source>
        <dbReference type="EMBL" id="SDG96442.1"/>
    </source>
</evidence>
<evidence type="ECO:0000313" key="3">
    <source>
        <dbReference type="Proteomes" id="UP000217076"/>
    </source>
</evidence>
<organism evidence="2 3">
    <name type="scientific">Roseospirillum parvum</name>
    <dbReference type="NCBI Taxonomy" id="83401"/>
    <lineage>
        <taxon>Bacteria</taxon>
        <taxon>Pseudomonadati</taxon>
        <taxon>Pseudomonadota</taxon>
        <taxon>Alphaproteobacteria</taxon>
        <taxon>Rhodospirillales</taxon>
        <taxon>Rhodospirillaceae</taxon>
        <taxon>Roseospirillum</taxon>
    </lineage>
</organism>
<keyword evidence="1" id="KW-0732">Signal</keyword>
<reference evidence="3" key="1">
    <citation type="submission" date="2016-10" db="EMBL/GenBank/DDBJ databases">
        <authorList>
            <person name="Varghese N."/>
            <person name="Submissions S."/>
        </authorList>
    </citation>
    <scope>NUCLEOTIDE SEQUENCE [LARGE SCALE GENOMIC DNA]</scope>
    <source>
        <strain evidence="3">930I</strain>
    </source>
</reference>
<name>A0A1G7YIQ3_9PROT</name>
<feature type="chain" id="PRO_5011695552" description="DUF922 domain-containing protein" evidence="1">
    <location>
        <begin position="24"/>
        <end position="227"/>
    </location>
</feature>
<feature type="signal peptide" evidence="1">
    <location>
        <begin position="1"/>
        <end position="23"/>
    </location>
</feature>
<dbReference type="RefSeq" id="WP_092617315.1">
    <property type="nucleotide sequence ID" value="NZ_FNCV01000003.1"/>
</dbReference>
<evidence type="ECO:0008006" key="4">
    <source>
        <dbReference type="Google" id="ProtNLM"/>
    </source>
</evidence>
<dbReference type="EMBL" id="FNCV01000003">
    <property type="protein sequence ID" value="SDG96442.1"/>
    <property type="molecule type" value="Genomic_DNA"/>
</dbReference>
<dbReference type="OrthoDB" id="8441103at2"/>
<dbReference type="Proteomes" id="UP000217076">
    <property type="component" value="Unassembled WGS sequence"/>
</dbReference>
<protein>
    <recommendedName>
        <fullName evidence="4">DUF922 domain-containing protein</fullName>
    </recommendedName>
</protein>
<evidence type="ECO:0000256" key="1">
    <source>
        <dbReference type="SAM" id="SignalP"/>
    </source>
</evidence>
<sequence>MTARIGAALLVLALGLLPTAGQALELSEETWKGCRLMAEPVRLDFDIVSAAPRYLRSHSRRQIDSLLHGHYRQHAGTVGLTHAQHRMDYQVQYSVYDRPAGGACVYLTRLEATFGYTAMDIYVAREYAEGSCAYSVTLQHENQHVRINRAVLSRHRGRIRNALVGQLKRFNPVIVADPARAGDVIVGRLKTGMAPYLAAFENDRDASNATIDTPENYRTTSALCSDW</sequence>
<proteinExistence type="predicted"/>